<protein>
    <submittedName>
        <fullName evidence="3">Uncharacterized protein</fullName>
    </submittedName>
</protein>
<sequence>MNKMENGSMRAEREKQSTAFASEFLTDAKNRLNAKIEEIEARILYLLARESKLNALNQLGAEIEREVNALENMFP</sequence>
<evidence type="ECO:0000313" key="2">
    <source>
        <dbReference type="EMBL" id="KAL3085967.1"/>
    </source>
</evidence>
<dbReference type="EMBL" id="JBICCN010000219">
    <property type="protein sequence ID" value="KAL3085967.1"/>
    <property type="molecule type" value="Genomic_DNA"/>
</dbReference>
<keyword evidence="1" id="KW-0175">Coiled coil</keyword>
<dbReference type="AlphaFoldDB" id="A0ABD2J321"/>
<gene>
    <name evidence="2" type="ORF">niasHS_009009</name>
    <name evidence="3" type="ORF">niasHS_009013</name>
</gene>
<evidence type="ECO:0000313" key="3">
    <source>
        <dbReference type="EMBL" id="KAL3085971.1"/>
    </source>
</evidence>
<reference evidence="3 4" key="1">
    <citation type="submission" date="2024-10" db="EMBL/GenBank/DDBJ databases">
        <authorList>
            <person name="Kim D."/>
        </authorList>
    </citation>
    <scope>NUCLEOTIDE SEQUENCE [LARGE SCALE GENOMIC DNA]</scope>
    <source>
        <strain evidence="3">Taebaek</strain>
    </source>
</reference>
<organism evidence="3 4">
    <name type="scientific">Heterodera schachtii</name>
    <name type="common">Sugarbeet cyst nematode worm</name>
    <name type="synonym">Tylenchus schachtii</name>
    <dbReference type="NCBI Taxonomy" id="97005"/>
    <lineage>
        <taxon>Eukaryota</taxon>
        <taxon>Metazoa</taxon>
        <taxon>Ecdysozoa</taxon>
        <taxon>Nematoda</taxon>
        <taxon>Chromadorea</taxon>
        <taxon>Rhabditida</taxon>
        <taxon>Tylenchina</taxon>
        <taxon>Tylenchomorpha</taxon>
        <taxon>Tylenchoidea</taxon>
        <taxon>Heteroderidae</taxon>
        <taxon>Heteroderinae</taxon>
        <taxon>Heterodera</taxon>
    </lineage>
</organism>
<evidence type="ECO:0000256" key="1">
    <source>
        <dbReference type="SAM" id="Coils"/>
    </source>
</evidence>
<comment type="caution">
    <text evidence="3">The sequence shown here is derived from an EMBL/GenBank/DDBJ whole genome shotgun (WGS) entry which is preliminary data.</text>
</comment>
<accession>A0ABD2J321</accession>
<dbReference type="EMBL" id="JBICCN010000219">
    <property type="protein sequence ID" value="KAL3085971.1"/>
    <property type="molecule type" value="Genomic_DNA"/>
</dbReference>
<proteinExistence type="predicted"/>
<evidence type="ECO:0000313" key="4">
    <source>
        <dbReference type="Proteomes" id="UP001620645"/>
    </source>
</evidence>
<keyword evidence="4" id="KW-1185">Reference proteome</keyword>
<feature type="coiled-coil region" evidence="1">
    <location>
        <begin position="22"/>
        <end position="73"/>
    </location>
</feature>
<dbReference type="Proteomes" id="UP001620645">
    <property type="component" value="Unassembled WGS sequence"/>
</dbReference>
<name>A0ABD2J321_HETSC</name>